<dbReference type="PANTHER" id="PTHR13349:SF2">
    <property type="entry name" value="TRANSLATION MACHINERY-ASSOCIATED PROTEIN 16"/>
    <property type="match status" value="1"/>
</dbReference>
<feature type="region of interest" description="Disordered" evidence="2">
    <location>
        <begin position="1"/>
        <end position="29"/>
    </location>
</feature>
<dbReference type="Gene3D" id="1.20.1440.170">
    <property type="entry name" value="Translation machinery-associated protein 16-like"/>
    <property type="match status" value="1"/>
</dbReference>
<sequence>MTPSKTGKTALSKKEKVYHPSSRKAGQLARHALRKGRLGNLASKRGQKHNSLVDLYGFFYHAMPEEGVLTLEELHHIVGNVWLTRFNEELEQEKAARRKGRPKSSREVYLEDLKLREAEEYRTGMEVIDLTHPPTVEVFRRWDQKEVAFIQLLRFIRIFSPEHEHFIVSRPGKHFSILGLTNGDDPDAMDLVEPMQ</sequence>
<dbReference type="AlphaFoldDB" id="A0A0C9XVH9"/>
<dbReference type="STRING" id="1095629.A0A0C9XVH9"/>
<dbReference type="InterPro" id="IPR021346">
    <property type="entry name" value="Tma16"/>
</dbReference>
<dbReference type="Proteomes" id="UP000054477">
    <property type="component" value="Unassembled WGS sequence"/>
</dbReference>
<proteinExistence type="inferred from homology"/>
<protein>
    <recommendedName>
        <fullName evidence="5">Translation machinery-associated protein 16</fullName>
    </recommendedName>
</protein>
<keyword evidence="4" id="KW-1185">Reference proteome</keyword>
<reference evidence="4" key="2">
    <citation type="submission" date="2015-01" db="EMBL/GenBank/DDBJ databases">
        <title>Evolutionary Origins and Diversification of the Mycorrhizal Mutualists.</title>
        <authorList>
            <consortium name="DOE Joint Genome Institute"/>
            <consortium name="Mycorrhizal Genomics Consortium"/>
            <person name="Kohler A."/>
            <person name="Kuo A."/>
            <person name="Nagy L.G."/>
            <person name="Floudas D."/>
            <person name="Copeland A."/>
            <person name="Barry K.W."/>
            <person name="Cichocki N."/>
            <person name="Veneault-Fourrey C."/>
            <person name="LaButti K."/>
            <person name="Lindquist E.A."/>
            <person name="Lipzen A."/>
            <person name="Lundell T."/>
            <person name="Morin E."/>
            <person name="Murat C."/>
            <person name="Riley R."/>
            <person name="Ohm R."/>
            <person name="Sun H."/>
            <person name="Tunlid A."/>
            <person name="Henrissat B."/>
            <person name="Grigoriev I.V."/>
            <person name="Hibbett D.S."/>
            <person name="Martin F."/>
        </authorList>
    </citation>
    <scope>NUCLEOTIDE SEQUENCE [LARGE SCALE GENOMIC DNA]</scope>
    <source>
        <strain evidence="4">LaAM-08-1</strain>
    </source>
</reference>
<dbReference type="Pfam" id="PF11176">
    <property type="entry name" value="Tma16"/>
    <property type="match status" value="1"/>
</dbReference>
<evidence type="ECO:0008006" key="5">
    <source>
        <dbReference type="Google" id="ProtNLM"/>
    </source>
</evidence>
<organism evidence="3 4">
    <name type="scientific">Laccaria amethystina LaAM-08-1</name>
    <dbReference type="NCBI Taxonomy" id="1095629"/>
    <lineage>
        <taxon>Eukaryota</taxon>
        <taxon>Fungi</taxon>
        <taxon>Dikarya</taxon>
        <taxon>Basidiomycota</taxon>
        <taxon>Agaricomycotina</taxon>
        <taxon>Agaricomycetes</taxon>
        <taxon>Agaricomycetidae</taxon>
        <taxon>Agaricales</taxon>
        <taxon>Agaricineae</taxon>
        <taxon>Hydnangiaceae</taxon>
        <taxon>Laccaria</taxon>
    </lineage>
</organism>
<dbReference type="InterPro" id="IPR038356">
    <property type="entry name" value="Tma16_sf"/>
</dbReference>
<comment type="similarity">
    <text evidence="1">Belongs to the TMA16 family.</text>
</comment>
<dbReference type="HOGENOM" id="CLU_106400_0_0_1"/>
<dbReference type="OrthoDB" id="270284at2759"/>
<dbReference type="GO" id="GO:0005634">
    <property type="term" value="C:nucleus"/>
    <property type="evidence" value="ECO:0007669"/>
    <property type="project" value="TreeGrafter"/>
</dbReference>
<dbReference type="EMBL" id="KN838540">
    <property type="protein sequence ID" value="KIK09001.1"/>
    <property type="molecule type" value="Genomic_DNA"/>
</dbReference>
<evidence type="ECO:0000256" key="2">
    <source>
        <dbReference type="SAM" id="MobiDB-lite"/>
    </source>
</evidence>
<gene>
    <name evidence="3" type="ORF">K443DRAFT_128000</name>
</gene>
<name>A0A0C9XVH9_9AGAR</name>
<dbReference type="PANTHER" id="PTHR13349">
    <property type="entry name" value="TRANSLATION MACHINERY-ASSOCIATED PROTEIN 16"/>
    <property type="match status" value="1"/>
</dbReference>
<evidence type="ECO:0000313" key="4">
    <source>
        <dbReference type="Proteomes" id="UP000054477"/>
    </source>
</evidence>
<evidence type="ECO:0000256" key="1">
    <source>
        <dbReference type="ARBA" id="ARBA00034127"/>
    </source>
</evidence>
<accession>A0A0C9XVH9</accession>
<evidence type="ECO:0000313" key="3">
    <source>
        <dbReference type="EMBL" id="KIK09001.1"/>
    </source>
</evidence>
<reference evidence="3 4" key="1">
    <citation type="submission" date="2014-04" db="EMBL/GenBank/DDBJ databases">
        <authorList>
            <consortium name="DOE Joint Genome Institute"/>
            <person name="Kuo A."/>
            <person name="Kohler A."/>
            <person name="Nagy L.G."/>
            <person name="Floudas D."/>
            <person name="Copeland A."/>
            <person name="Barry K.W."/>
            <person name="Cichocki N."/>
            <person name="Veneault-Fourrey C."/>
            <person name="LaButti K."/>
            <person name="Lindquist E.A."/>
            <person name="Lipzen A."/>
            <person name="Lundell T."/>
            <person name="Morin E."/>
            <person name="Murat C."/>
            <person name="Sun H."/>
            <person name="Tunlid A."/>
            <person name="Henrissat B."/>
            <person name="Grigoriev I.V."/>
            <person name="Hibbett D.S."/>
            <person name="Martin F."/>
            <person name="Nordberg H.P."/>
            <person name="Cantor M.N."/>
            <person name="Hua S.X."/>
        </authorList>
    </citation>
    <scope>NUCLEOTIDE SEQUENCE [LARGE SCALE GENOMIC DNA]</scope>
    <source>
        <strain evidence="3 4">LaAM-08-1</strain>
    </source>
</reference>